<dbReference type="EMBL" id="JAADJZ010000029">
    <property type="protein sequence ID" value="KAF2866129.1"/>
    <property type="molecule type" value="Genomic_DNA"/>
</dbReference>
<dbReference type="PANTHER" id="PTHR44068">
    <property type="entry name" value="ZGC:194242"/>
    <property type="match status" value="1"/>
</dbReference>
<feature type="domain" description="SAM-dependent methyltransferase Erg6/SMT-type" evidence="7">
    <location>
        <begin position="36"/>
        <end position="323"/>
    </location>
</feature>
<dbReference type="Pfam" id="PF08498">
    <property type="entry name" value="Sterol_MT_C"/>
    <property type="match status" value="1"/>
</dbReference>
<evidence type="ECO:0000256" key="5">
    <source>
        <dbReference type="PROSITE-ProRule" id="PRU01022"/>
    </source>
</evidence>
<keyword evidence="3 5" id="KW-0949">S-adenosyl-L-methionine</keyword>
<keyword evidence="6" id="KW-0752">Steroid biosynthesis</keyword>
<keyword evidence="6" id="KW-0756">Sterol biosynthesis</keyword>
<dbReference type="GO" id="GO:0005783">
    <property type="term" value="C:endoplasmic reticulum"/>
    <property type="evidence" value="ECO:0007669"/>
    <property type="project" value="TreeGrafter"/>
</dbReference>
<dbReference type="Gene3D" id="3.40.50.150">
    <property type="entry name" value="Vaccinia Virus protein VP39"/>
    <property type="match status" value="1"/>
</dbReference>
<dbReference type="InterPro" id="IPR013705">
    <property type="entry name" value="Sterol_MeTrfase_C"/>
</dbReference>
<dbReference type="InterPro" id="IPR029063">
    <property type="entry name" value="SAM-dependent_MTases_sf"/>
</dbReference>
<proteinExistence type="inferred from homology"/>
<keyword evidence="6" id="KW-0443">Lipid metabolism</keyword>
<comment type="similarity">
    <text evidence="4 5 6">Belongs to the class I-like SAM-binding methyltransferase superfamily. Erg6/SMT family.</text>
</comment>
<dbReference type="AlphaFoldDB" id="A0A7C8HZD9"/>
<keyword evidence="2 5" id="KW-0808">Transferase</keyword>
<evidence type="ECO:0000313" key="8">
    <source>
        <dbReference type="EMBL" id="KAF2866129.1"/>
    </source>
</evidence>
<protein>
    <recommendedName>
        <fullName evidence="6">Sterol 24-C-methyltransferase</fullName>
        <ecNumber evidence="6">2.1.1.-</ecNumber>
    </recommendedName>
    <alternativeName>
        <fullName evidence="6">Delta(24)-sterol C-methyltransferase</fullName>
    </alternativeName>
</protein>
<comment type="pathway">
    <text evidence="6">Steroid metabolism.</text>
</comment>
<evidence type="ECO:0000256" key="3">
    <source>
        <dbReference type="ARBA" id="ARBA00022691"/>
    </source>
</evidence>
<dbReference type="InterPro" id="IPR050447">
    <property type="entry name" value="Erg6_SMT_methyltransf"/>
</dbReference>
<dbReference type="OrthoDB" id="540004at2759"/>
<dbReference type="Pfam" id="PF08241">
    <property type="entry name" value="Methyltransf_11"/>
    <property type="match status" value="1"/>
</dbReference>
<name>A0A7C8HZD9_9PLEO</name>
<keyword evidence="9" id="KW-1185">Reference proteome</keyword>
<organism evidence="8 9">
    <name type="scientific">Massariosphaeria phaeospora</name>
    <dbReference type="NCBI Taxonomy" id="100035"/>
    <lineage>
        <taxon>Eukaryota</taxon>
        <taxon>Fungi</taxon>
        <taxon>Dikarya</taxon>
        <taxon>Ascomycota</taxon>
        <taxon>Pezizomycotina</taxon>
        <taxon>Dothideomycetes</taxon>
        <taxon>Pleosporomycetidae</taxon>
        <taxon>Pleosporales</taxon>
        <taxon>Pleosporales incertae sedis</taxon>
        <taxon>Massariosphaeria</taxon>
    </lineage>
</organism>
<evidence type="ECO:0000256" key="4">
    <source>
        <dbReference type="ARBA" id="ARBA00038188"/>
    </source>
</evidence>
<gene>
    <name evidence="8" type="ORF">BDV95DRAFT_505605</name>
</gene>
<dbReference type="SUPFAM" id="SSF53335">
    <property type="entry name" value="S-adenosyl-L-methionine-dependent methyltransferases"/>
    <property type="match status" value="1"/>
</dbReference>
<accession>A0A7C8HZD9</accession>
<comment type="caution">
    <text evidence="8">The sequence shown here is derived from an EMBL/GenBank/DDBJ whole genome shotgun (WGS) entry which is preliminary data.</text>
</comment>
<dbReference type="Proteomes" id="UP000481861">
    <property type="component" value="Unassembled WGS sequence"/>
</dbReference>
<dbReference type="PROSITE" id="PS51685">
    <property type="entry name" value="SAM_MT_ERG6_SMT"/>
    <property type="match status" value="1"/>
</dbReference>
<dbReference type="EC" id="2.1.1.-" evidence="6"/>
<keyword evidence="1 5" id="KW-0489">Methyltransferase</keyword>
<dbReference type="GO" id="GO:0032259">
    <property type="term" value="P:methylation"/>
    <property type="evidence" value="ECO:0007669"/>
    <property type="project" value="UniProtKB-KW"/>
</dbReference>
<dbReference type="InterPro" id="IPR013216">
    <property type="entry name" value="Methyltransf_11"/>
</dbReference>
<dbReference type="InterPro" id="IPR030384">
    <property type="entry name" value="MeTrfase_SMT"/>
</dbReference>
<keyword evidence="6" id="KW-1207">Sterol metabolism</keyword>
<keyword evidence="6" id="KW-0753">Steroid metabolism</keyword>
<dbReference type="GO" id="GO:0003838">
    <property type="term" value="F:sterol 24-C-methyltransferase activity"/>
    <property type="evidence" value="ECO:0007669"/>
    <property type="project" value="TreeGrafter"/>
</dbReference>
<evidence type="ECO:0000256" key="1">
    <source>
        <dbReference type="ARBA" id="ARBA00022603"/>
    </source>
</evidence>
<evidence type="ECO:0000259" key="7">
    <source>
        <dbReference type="PROSITE" id="PS51685"/>
    </source>
</evidence>
<evidence type="ECO:0000256" key="2">
    <source>
        <dbReference type="ARBA" id="ARBA00022679"/>
    </source>
</evidence>
<keyword evidence="6" id="KW-0444">Lipid biosynthesis</keyword>
<reference evidence="8 9" key="1">
    <citation type="submission" date="2020-01" db="EMBL/GenBank/DDBJ databases">
        <authorList>
            <consortium name="DOE Joint Genome Institute"/>
            <person name="Haridas S."/>
            <person name="Albert R."/>
            <person name="Binder M."/>
            <person name="Bloem J."/>
            <person name="Labutti K."/>
            <person name="Salamov A."/>
            <person name="Andreopoulos B."/>
            <person name="Baker S.E."/>
            <person name="Barry K."/>
            <person name="Bills G."/>
            <person name="Bluhm B.H."/>
            <person name="Cannon C."/>
            <person name="Castanera R."/>
            <person name="Culley D.E."/>
            <person name="Daum C."/>
            <person name="Ezra D."/>
            <person name="Gonzalez J.B."/>
            <person name="Henrissat B."/>
            <person name="Kuo A."/>
            <person name="Liang C."/>
            <person name="Lipzen A."/>
            <person name="Lutzoni F."/>
            <person name="Magnuson J."/>
            <person name="Mondo S."/>
            <person name="Nolan M."/>
            <person name="Ohm R."/>
            <person name="Pangilinan J."/>
            <person name="Park H.-J.H."/>
            <person name="Ramirez L."/>
            <person name="Alfaro M."/>
            <person name="Sun H."/>
            <person name="Tritt A."/>
            <person name="Yoshinaga Y."/>
            <person name="Zwiers L.-H.L."/>
            <person name="Turgeon B.G."/>
            <person name="Goodwin S.B."/>
            <person name="Spatafora J.W."/>
            <person name="Crous P.W."/>
            <person name="Grigoriev I.V."/>
        </authorList>
    </citation>
    <scope>NUCLEOTIDE SEQUENCE [LARGE SCALE GENOMIC DNA]</scope>
    <source>
        <strain evidence="8 9">CBS 611.86</strain>
    </source>
</reference>
<dbReference type="GO" id="GO:0006696">
    <property type="term" value="P:ergosterol biosynthetic process"/>
    <property type="evidence" value="ECO:0007669"/>
    <property type="project" value="TreeGrafter"/>
</dbReference>
<comment type="function">
    <text evidence="6">Catalyzes the transfer of methyl groups from S-adenosyl-methionine to the C-24 of sterols.</text>
</comment>
<evidence type="ECO:0000313" key="9">
    <source>
        <dbReference type="Proteomes" id="UP000481861"/>
    </source>
</evidence>
<sequence>MLPAVVKLAWRATSSLSTSKCTHEATLCLRLTGSSFYDSYTDFALEGWGQSFHFCRYSRGREPMSYAIARHEHYIAYKLGLEEGMTVLDVGCGVGGPAKEIAAFVGCKVVALNLNEYQLMHGRKLAQKEGVGEDVNLPFPDNTFDAIYAIEATVHAPSLEAVYAEIARVLKPGGRFAVSEWVMTDVFDESVPAHTAIRNGIERGNGIASLRTAAVAQAAFEKSFNVHLIEDLALRKDPLPWWYVCSGDTQFAKTWGDWGRVFRMTAAGRVMLDVVVRGLEFTTVARKGSARMVRELVKGGDCIGEGGRKGVFTPMFLMIGEKADGKLHA</sequence>
<dbReference type="PANTHER" id="PTHR44068:SF1">
    <property type="entry name" value="HYPOTHETICAL LOC100005854"/>
    <property type="match status" value="1"/>
</dbReference>
<dbReference type="CDD" id="cd02440">
    <property type="entry name" value="AdoMet_MTases"/>
    <property type="match status" value="1"/>
</dbReference>
<evidence type="ECO:0000256" key="6">
    <source>
        <dbReference type="RuleBase" id="RU362025"/>
    </source>
</evidence>